<dbReference type="EMBL" id="VLKU01000007">
    <property type="protein sequence ID" value="TWI33331.1"/>
    <property type="molecule type" value="Genomic_DNA"/>
</dbReference>
<feature type="binding site" evidence="3">
    <location>
        <position position="86"/>
    </location>
    <ligand>
        <name>Cu cation</name>
        <dbReference type="ChEBI" id="CHEBI:23378"/>
    </ligand>
</feature>
<evidence type="ECO:0000256" key="2">
    <source>
        <dbReference type="ARBA" id="ARBA00023008"/>
    </source>
</evidence>
<dbReference type="RefSeq" id="WP_145398278.1">
    <property type="nucleotide sequence ID" value="NZ_VLKU01000007.1"/>
</dbReference>
<evidence type="ECO:0000313" key="5">
    <source>
        <dbReference type="EMBL" id="TWI33331.1"/>
    </source>
</evidence>
<comment type="similarity">
    <text evidence="1">Belongs to the SCO1/2 family.</text>
</comment>
<name>A0A562NMW3_9RHOB</name>
<keyword evidence="2 3" id="KW-0186">Copper</keyword>
<accession>A0A562NMW3</accession>
<dbReference type="FunFam" id="3.40.30.10:FF:000013">
    <property type="entry name" value="Blast:Protein SCO1 homolog, mitochondrial"/>
    <property type="match status" value="1"/>
</dbReference>
<feature type="binding site" evidence="3">
    <location>
        <position position="82"/>
    </location>
    <ligand>
        <name>Cu cation</name>
        <dbReference type="ChEBI" id="CHEBI:23378"/>
    </ligand>
</feature>
<gene>
    <name evidence="5" type="ORF">IQ24_02472</name>
</gene>
<dbReference type="PANTHER" id="PTHR12151">
    <property type="entry name" value="ELECTRON TRANSPORT PROTIN SCO1/SENC FAMILY MEMBER"/>
    <property type="match status" value="1"/>
</dbReference>
<evidence type="ECO:0000313" key="6">
    <source>
        <dbReference type="Proteomes" id="UP000316225"/>
    </source>
</evidence>
<sequence>MKLDKRILALGCLAAVLVLVSGWLWMSRTQGEDFAQCRKSVMAGGLENLGGPFTLTNQDGQRVTDAQVLDQPSLIYFGYTYCPDVCPLDTARNAEAVSLLAERNIKTKPVFISVDPTRDTPEVLKEFAQSISPDLVGLTGSTEEIDAVSKSWRNYYKLNNQDNPEDYLVDHMTNTFLYLPGRGTVEFYGRDVQPEQMADSVACFVNAAS</sequence>
<dbReference type="Proteomes" id="UP000316225">
    <property type="component" value="Unassembled WGS sequence"/>
</dbReference>
<dbReference type="InterPro" id="IPR003782">
    <property type="entry name" value="SCO1/SenC"/>
</dbReference>
<keyword evidence="6" id="KW-1185">Reference proteome</keyword>
<feature type="disulfide bond" description="Redox-active" evidence="4">
    <location>
        <begin position="82"/>
        <end position="86"/>
    </location>
</feature>
<reference evidence="5 6" key="1">
    <citation type="journal article" date="2015" name="Stand. Genomic Sci.">
        <title>Genomic Encyclopedia of Bacterial and Archaeal Type Strains, Phase III: the genomes of soil and plant-associated and newly described type strains.</title>
        <authorList>
            <person name="Whitman W.B."/>
            <person name="Woyke T."/>
            <person name="Klenk H.P."/>
            <person name="Zhou Y."/>
            <person name="Lilburn T.G."/>
            <person name="Beck B.J."/>
            <person name="De Vos P."/>
            <person name="Vandamme P."/>
            <person name="Eisen J.A."/>
            <person name="Garrity G."/>
            <person name="Hugenholtz P."/>
            <person name="Kyrpides N.C."/>
        </authorList>
    </citation>
    <scope>NUCLEOTIDE SEQUENCE [LARGE SCALE GENOMIC DNA]</scope>
    <source>
        <strain evidence="5 6">CGMCC 1.5364</strain>
    </source>
</reference>
<dbReference type="InterPro" id="IPR036249">
    <property type="entry name" value="Thioredoxin-like_sf"/>
</dbReference>
<proteinExistence type="inferred from homology"/>
<dbReference type="SUPFAM" id="SSF52833">
    <property type="entry name" value="Thioredoxin-like"/>
    <property type="match status" value="1"/>
</dbReference>
<organism evidence="5 6">
    <name type="scientific">Paracoccus sulfuroxidans</name>
    <dbReference type="NCBI Taxonomy" id="384678"/>
    <lineage>
        <taxon>Bacteria</taxon>
        <taxon>Pseudomonadati</taxon>
        <taxon>Pseudomonadota</taxon>
        <taxon>Alphaproteobacteria</taxon>
        <taxon>Rhodobacterales</taxon>
        <taxon>Paracoccaceae</taxon>
        <taxon>Paracoccus</taxon>
    </lineage>
</organism>
<keyword evidence="3" id="KW-0479">Metal-binding</keyword>
<dbReference type="Gene3D" id="3.40.30.10">
    <property type="entry name" value="Glutaredoxin"/>
    <property type="match status" value="1"/>
</dbReference>
<evidence type="ECO:0000256" key="4">
    <source>
        <dbReference type="PIRSR" id="PIRSR603782-2"/>
    </source>
</evidence>
<protein>
    <submittedName>
        <fullName evidence="5">Protein SCO1/2</fullName>
    </submittedName>
</protein>
<dbReference type="CDD" id="cd02968">
    <property type="entry name" value="SCO"/>
    <property type="match status" value="1"/>
</dbReference>
<comment type="caution">
    <text evidence="5">The sequence shown here is derived from an EMBL/GenBank/DDBJ whole genome shotgun (WGS) entry which is preliminary data.</text>
</comment>
<dbReference type="OrthoDB" id="9790194at2"/>
<dbReference type="PANTHER" id="PTHR12151:SF25">
    <property type="entry name" value="LINALOOL DEHYDRATASE_ISOMERASE DOMAIN-CONTAINING PROTEIN"/>
    <property type="match status" value="1"/>
</dbReference>
<keyword evidence="4" id="KW-1015">Disulfide bond</keyword>
<evidence type="ECO:0000256" key="1">
    <source>
        <dbReference type="ARBA" id="ARBA00010996"/>
    </source>
</evidence>
<feature type="binding site" evidence="3">
    <location>
        <position position="171"/>
    </location>
    <ligand>
        <name>Cu cation</name>
        <dbReference type="ChEBI" id="CHEBI:23378"/>
    </ligand>
</feature>
<dbReference type="AlphaFoldDB" id="A0A562NMW3"/>
<dbReference type="GO" id="GO:0046872">
    <property type="term" value="F:metal ion binding"/>
    <property type="evidence" value="ECO:0007669"/>
    <property type="project" value="UniProtKB-KW"/>
</dbReference>
<dbReference type="Pfam" id="PF02630">
    <property type="entry name" value="SCO1-SenC"/>
    <property type="match status" value="1"/>
</dbReference>
<evidence type="ECO:0000256" key="3">
    <source>
        <dbReference type="PIRSR" id="PIRSR603782-1"/>
    </source>
</evidence>